<dbReference type="EMBL" id="DSDK01000478">
    <property type="protein sequence ID" value="HDR51712.1"/>
    <property type="molecule type" value="Genomic_DNA"/>
</dbReference>
<dbReference type="Pfam" id="PF00593">
    <property type="entry name" value="TonB_dep_Rec_b-barrel"/>
    <property type="match status" value="1"/>
</dbReference>
<feature type="non-terminal residue" evidence="10">
    <location>
        <position position="1"/>
    </location>
</feature>
<evidence type="ECO:0000313" key="10">
    <source>
        <dbReference type="EMBL" id="HDR51712.1"/>
    </source>
</evidence>
<protein>
    <submittedName>
        <fullName evidence="10">SusC/RagA family TonB-linked outer membrane protein</fullName>
    </submittedName>
</protein>
<evidence type="ECO:0000256" key="3">
    <source>
        <dbReference type="ARBA" id="ARBA00022452"/>
    </source>
</evidence>
<organism evidence="10">
    <name type="scientific">Mariniphaga anaerophila</name>
    <dbReference type="NCBI Taxonomy" id="1484053"/>
    <lineage>
        <taxon>Bacteria</taxon>
        <taxon>Pseudomonadati</taxon>
        <taxon>Bacteroidota</taxon>
        <taxon>Bacteroidia</taxon>
        <taxon>Marinilabiliales</taxon>
        <taxon>Prolixibacteraceae</taxon>
        <taxon>Mariniphaga</taxon>
    </lineage>
</organism>
<feature type="domain" description="TonB-dependent receptor-like beta-barrel" evidence="9">
    <location>
        <begin position="2"/>
        <end position="189"/>
    </location>
</feature>
<evidence type="ECO:0000259" key="9">
    <source>
        <dbReference type="Pfam" id="PF00593"/>
    </source>
</evidence>
<sequence length="452" mass="50037">LDKYLFQANVRRDGSSVFAPGRHYGVFPAFSAGWRISEESFMENLAFVSSIKLRAGWGQLGNANIPSYAWISTLAVDGGYVLGNSQARYPAYFIEDMTNEDVKWETTTTTDVGIDFSLFDGAVSFVGDIYEKKTTDMLLRGTIPQSAGFSNGPIINIGEVKNKGWEMQLTYQNRFNELNTALSFNLSQNKSEITDLGGVTPWIEEGVLKYDEGLELGTFWGYQVEGIWQNHDEIRNNAHRPNDRPGMYRYADLNGYDDEGNLTGQPDGIINDADKTILGSYSPSFIYGFNMEFDYKGFDFSAFFQGEADKFLAISSNDGANGEGENENIPQYYFDNRSILDANGNVVSGSLPASGAVTDDGLWDSSEIQNVSYLRLKNIQLGYSLPKPLISKLALKNVRIYLNATNLLTWTDFVGYDPEFKGGEGGDGAVSDSGIDFYPLHKTIGGGLQITF</sequence>
<keyword evidence="5" id="KW-0798">TonB box</keyword>
<comment type="caution">
    <text evidence="10">The sequence shown here is derived from an EMBL/GenBank/DDBJ whole genome shotgun (WGS) entry which is preliminary data.</text>
</comment>
<accession>A0A831PLX6</accession>
<keyword evidence="6 8" id="KW-0472">Membrane</keyword>
<evidence type="ECO:0000256" key="1">
    <source>
        <dbReference type="ARBA" id="ARBA00004571"/>
    </source>
</evidence>
<comment type="subcellular location">
    <subcellularLocation>
        <location evidence="1 8">Cell outer membrane</location>
        <topology evidence="1 8">Multi-pass membrane protein</topology>
    </subcellularLocation>
</comment>
<proteinExistence type="inferred from homology"/>
<gene>
    <name evidence="10" type="ORF">ENN90_08870</name>
</gene>
<dbReference type="NCBIfam" id="TIGR04056">
    <property type="entry name" value="OMP_RagA_SusC"/>
    <property type="match status" value="1"/>
</dbReference>
<dbReference type="InterPro" id="IPR036942">
    <property type="entry name" value="Beta-barrel_TonB_sf"/>
</dbReference>
<evidence type="ECO:0000256" key="7">
    <source>
        <dbReference type="ARBA" id="ARBA00023237"/>
    </source>
</evidence>
<reference evidence="10" key="1">
    <citation type="journal article" date="2020" name="mSystems">
        <title>Genome- and Community-Level Interaction Insights into Carbon Utilization and Element Cycling Functions of Hydrothermarchaeota in Hydrothermal Sediment.</title>
        <authorList>
            <person name="Zhou Z."/>
            <person name="Liu Y."/>
            <person name="Xu W."/>
            <person name="Pan J."/>
            <person name="Luo Z.H."/>
            <person name="Li M."/>
        </authorList>
    </citation>
    <scope>NUCLEOTIDE SEQUENCE [LARGE SCALE GENOMIC DNA]</scope>
    <source>
        <strain evidence="10">SpSt-1217</strain>
    </source>
</reference>
<dbReference type="Proteomes" id="UP000886047">
    <property type="component" value="Unassembled WGS sequence"/>
</dbReference>
<dbReference type="InterPro" id="IPR039426">
    <property type="entry name" value="TonB-dep_rcpt-like"/>
</dbReference>
<keyword evidence="7 8" id="KW-0998">Cell outer membrane</keyword>
<evidence type="ECO:0000256" key="4">
    <source>
        <dbReference type="ARBA" id="ARBA00022692"/>
    </source>
</evidence>
<dbReference type="GO" id="GO:0009279">
    <property type="term" value="C:cell outer membrane"/>
    <property type="evidence" value="ECO:0007669"/>
    <property type="project" value="UniProtKB-SubCell"/>
</dbReference>
<evidence type="ECO:0000256" key="6">
    <source>
        <dbReference type="ARBA" id="ARBA00023136"/>
    </source>
</evidence>
<evidence type="ECO:0000256" key="8">
    <source>
        <dbReference type="PROSITE-ProRule" id="PRU01360"/>
    </source>
</evidence>
<dbReference type="SUPFAM" id="SSF56935">
    <property type="entry name" value="Porins"/>
    <property type="match status" value="1"/>
</dbReference>
<dbReference type="InterPro" id="IPR023996">
    <property type="entry name" value="TonB-dep_OMP_SusC/RagA"/>
</dbReference>
<keyword evidence="3 8" id="KW-1134">Transmembrane beta strand</keyword>
<evidence type="ECO:0000256" key="5">
    <source>
        <dbReference type="ARBA" id="ARBA00023077"/>
    </source>
</evidence>
<dbReference type="InterPro" id="IPR000531">
    <property type="entry name" value="Beta-barrel_TonB"/>
</dbReference>
<comment type="similarity">
    <text evidence="8">Belongs to the TonB-dependent receptor family.</text>
</comment>
<evidence type="ECO:0000256" key="2">
    <source>
        <dbReference type="ARBA" id="ARBA00022448"/>
    </source>
</evidence>
<keyword evidence="4 8" id="KW-0812">Transmembrane</keyword>
<dbReference type="Gene3D" id="2.40.170.20">
    <property type="entry name" value="TonB-dependent receptor, beta-barrel domain"/>
    <property type="match status" value="1"/>
</dbReference>
<dbReference type="PROSITE" id="PS52016">
    <property type="entry name" value="TONB_DEPENDENT_REC_3"/>
    <property type="match status" value="1"/>
</dbReference>
<keyword evidence="2 8" id="KW-0813">Transport</keyword>
<name>A0A831PLX6_9BACT</name>
<dbReference type="AlphaFoldDB" id="A0A831PLX6"/>